<evidence type="ECO:0000256" key="5">
    <source>
        <dbReference type="ARBA" id="ARBA00023136"/>
    </source>
</evidence>
<dbReference type="RefSeq" id="WP_271270114.1">
    <property type="nucleotide sequence ID" value="NZ_JAMGZJ010000078.1"/>
</dbReference>
<dbReference type="InterPro" id="IPR007895">
    <property type="entry name" value="MASE1"/>
</dbReference>
<feature type="transmembrane region" description="Helical" evidence="6">
    <location>
        <begin position="208"/>
        <end position="229"/>
    </location>
</feature>
<feature type="transmembrane region" description="Helical" evidence="6">
    <location>
        <begin position="146"/>
        <end position="170"/>
    </location>
</feature>
<dbReference type="Pfam" id="PF05231">
    <property type="entry name" value="MASE1"/>
    <property type="match status" value="1"/>
</dbReference>
<keyword evidence="5 6" id="KW-0472">Membrane</keyword>
<feature type="domain" description="MASE1" evidence="7">
    <location>
        <begin position="15"/>
        <end position="284"/>
    </location>
</feature>
<dbReference type="GO" id="GO:0005886">
    <property type="term" value="C:plasma membrane"/>
    <property type="evidence" value="ECO:0007669"/>
    <property type="project" value="UniProtKB-SubCell"/>
</dbReference>
<dbReference type="EMBL" id="JAMGZJ010000078">
    <property type="protein sequence ID" value="MCU6671646.1"/>
    <property type="molecule type" value="Genomic_DNA"/>
</dbReference>
<sequence length="416" mass="45884">MKADKKTLAVMLLAWGALYYLLGWISLFLDGPATRLPFIWLPAGVAVTAFLVTQPKQWPVLFITLLLARLLLGGTFQHVLHLSVMLGLFSLASNLAIAWSVRYFSRGYDRLHKIVNWLISTLVISALGALAGIGWLSYLAGSSQMHWLWIAWSANVTSILFVTPPLMGLITADEKISQQKPILGLCLSLAVLLVTLLTFSGVPDSRDNIALIYALACLPLVMVAGTTIVCGDRLGSLAFILFSTVVIYASWHETGPFYFASLAPEESIMLAQCYLSAAALLLVFIRAQKKHATRTDRGTWDIAYSLDPESGQLNWNPHAQSALAASLALITRREALLAQLPDPRQQTQMAARWQAVAQHFPVAETFRFTLAIDGHKPTLMAERNMLMMVDKDRPVIVAFWSEENGGLFQPTTEEEG</sequence>
<keyword evidence="3 6" id="KW-0812">Transmembrane</keyword>
<feature type="transmembrane region" description="Helical" evidence="6">
    <location>
        <begin position="267"/>
        <end position="285"/>
    </location>
</feature>
<accession>A0A9J6QQW7</accession>
<proteinExistence type="predicted"/>
<name>A0A9J6QQW7_9ENTR</name>
<evidence type="ECO:0000313" key="9">
    <source>
        <dbReference type="Proteomes" id="UP001061282"/>
    </source>
</evidence>
<keyword evidence="4 6" id="KW-1133">Transmembrane helix</keyword>
<keyword evidence="2" id="KW-1003">Cell membrane</keyword>
<feature type="transmembrane region" description="Helical" evidence="6">
    <location>
        <begin position="60"/>
        <end position="80"/>
    </location>
</feature>
<feature type="transmembrane region" description="Helical" evidence="6">
    <location>
        <begin position="182"/>
        <end position="202"/>
    </location>
</feature>
<evidence type="ECO:0000256" key="2">
    <source>
        <dbReference type="ARBA" id="ARBA00022475"/>
    </source>
</evidence>
<evidence type="ECO:0000256" key="1">
    <source>
        <dbReference type="ARBA" id="ARBA00004651"/>
    </source>
</evidence>
<dbReference type="AlphaFoldDB" id="A0A9J6QQW7"/>
<evidence type="ECO:0000256" key="4">
    <source>
        <dbReference type="ARBA" id="ARBA00022989"/>
    </source>
</evidence>
<comment type="subcellular location">
    <subcellularLocation>
        <location evidence="1">Cell membrane</location>
        <topology evidence="1">Multi-pass membrane protein</topology>
    </subcellularLocation>
</comment>
<protein>
    <submittedName>
        <fullName evidence="8">MASE1 domain-containing protein</fullName>
    </submittedName>
</protein>
<organism evidence="8 9">
    <name type="scientific">Silvania confinis</name>
    <dbReference type="NCBI Taxonomy" id="2926470"/>
    <lineage>
        <taxon>Bacteria</taxon>
        <taxon>Pseudomonadati</taxon>
        <taxon>Pseudomonadota</taxon>
        <taxon>Gammaproteobacteria</taxon>
        <taxon>Enterobacterales</taxon>
        <taxon>Enterobacteriaceae</taxon>
        <taxon>Silvania</taxon>
    </lineage>
</organism>
<comment type="caution">
    <text evidence="8">The sequence shown here is derived from an EMBL/GenBank/DDBJ whole genome shotgun (WGS) entry which is preliminary data.</text>
</comment>
<evidence type="ECO:0000256" key="6">
    <source>
        <dbReference type="SAM" id="Phobius"/>
    </source>
</evidence>
<keyword evidence="9" id="KW-1185">Reference proteome</keyword>
<feature type="transmembrane region" description="Helical" evidence="6">
    <location>
        <begin position="35"/>
        <end position="53"/>
    </location>
</feature>
<feature type="transmembrane region" description="Helical" evidence="6">
    <location>
        <begin position="7"/>
        <end position="29"/>
    </location>
</feature>
<reference evidence="8" key="1">
    <citation type="submission" date="2022-05" db="EMBL/GenBank/DDBJ databases">
        <title>Description of a novel species of Leclercia; Leclercia tamurae and the Proposal for a Novel Genus Silvania gen. nov. Containing Two Novel Species Silvania hatchlandensis sp. nov. and Silvania confinis sp. nov. Isolated from the Rhizosphere of Oak.</title>
        <authorList>
            <person name="Maddock D.W."/>
            <person name="Brady C.L."/>
            <person name="Denman S."/>
            <person name="Arnold D."/>
        </authorList>
    </citation>
    <scope>NUCLEOTIDE SEQUENCE</scope>
    <source>
        <strain evidence="8">H4N4</strain>
    </source>
</reference>
<dbReference type="Proteomes" id="UP001061282">
    <property type="component" value="Unassembled WGS sequence"/>
</dbReference>
<feature type="transmembrane region" description="Helical" evidence="6">
    <location>
        <begin position="86"/>
        <end position="105"/>
    </location>
</feature>
<feature type="transmembrane region" description="Helical" evidence="6">
    <location>
        <begin position="117"/>
        <end position="140"/>
    </location>
</feature>
<evidence type="ECO:0000259" key="7">
    <source>
        <dbReference type="Pfam" id="PF05231"/>
    </source>
</evidence>
<feature type="transmembrane region" description="Helical" evidence="6">
    <location>
        <begin position="234"/>
        <end position="251"/>
    </location>
</feature>
<gene>
    <name evidence="8" type="ORF">M8013_23300</name>
</gene>
<evidence type="ECO:0000256" key="3">
    <source>
        <dbReference type="ARBA" id="ARBA00022692"/>
    </source>
</evidence>
<evidence type="ECO:0000313" key="8">
    <source>
        <dbReference type="EMBL" id="MCU6671646.1"/>
    </source>
</evidence>